<dbReference type="Gene3D" id="3.90.79.10">
    <property type="entry name" value="Nucleoside Triphosphate Pyrophosphohydrolase"/>
    <property type="match status" value="1"/>
</dbReference>
<evidence type="ECO:0000313" key="1">
    <source>
        <dbReference type="EMBL" id="OGZ66112.1"/>
    </source>
</evidence>
<accession>A0A1G2HUA7</accession>
<dbReference type="AlphaFoldDB" id="A0A1G2HUA7"/>
<dbReference type="SUPFAM" id="SSF55811">
    <property type="entry name" value="Nudix"/>
    <property type="match status" value="1"/>
</dbReference>
<dbReference type="InterPro" id="IPR015797">
    <property type="entry name" value="NUDIX_hydrolase-like_dom_sf"/>
</dbReference>
<name>A0A1G2HUA7_9BACT</name>
<reference evidence="1 2" key="1">
    <citation type="journal article" date="2016" name="Nat. Commun.">
        <title>Thousands of microbial genomes shed light on interconnected biogeochemical processes in an aquifer system.</title>
        <authorList>
            <person name="Anantharaman K."/>
            <person name="Brown C.T."/>
            <person name="Hug L.A."/>
            <person name="Sharon I."/>
            <person name="Castelle C.J."/>
            <person name="Probst A.J."/>
            <person name="Thomas B.C."/>
            <person name="Singh A."/>
            <person name="Wilkins M.J."/>
            <person name="Karaoz U."/>
            <person name="Brodie E.L."/>
            <person name="Williams K.H."/>
            <person name="Hubbard S.S."/>
            <person name="Banfield J.F."/>
        </authorList>
    </citation>
    <scope>NUCLEOTIDE SEQUENCE [LARGE SCALE GENOMIC DNA]</scope>
</reference>
<sequence>MQGNNELLEFLGKINTKKPYGTALFNALARVTISLTIDAVCLRLNIKSNKVEVYLTQRANNDTAYPGQWHCPNSIFRPSEDYKDVFARLEKREIGGLLGEKNFIDSFNNPQEVRGHFFSLVYLCSIKKDGLVGRWFSVNDLPKNTIVHHRNHIIPMVLKKFRLRSSLKKNLVQKIKKGNQSNIF</sequence>
<organism evidence="1 2">
    <name type="scientific">Candidatus Staskawiczbacteria bacterium RIFCSPHIGHO2_02_FULL_33_16</name>
    <dbReference type="NCBI Taxonomy" id="1802204"/>
    <lineage>
        <taxon>Bacteria</taxon>
        <taxon>Candidatus Staskawicziibacteriota</taxon>
    </lineage>
</organism>
<dbReference type="Proteomes" id="UP000179183">
    <property type="component" value="Unassembled WGS sequence"/>
</dbReference>
<dbReference type="EMBL" id="MHOQ01000032">
    <property type="protein sequence ID" value="OGZ66112.1"/>
    <property type="molecule type" value="Genomic_DNA"/>
</dbReference>
<proteinExistence type="predicted"/>
<evidence type="ECO:0008006" key="3">
    <source>
        <dbReference type="Google" id="ProtNLM"/>
    </source>
</evidence>
<evidence type="ECO:0000313" key="2">
    <source>
        <dbReference type="Proteomes" id="UP000179183"/>
    </source>
</evidence>
<comment type="caution">
    <text evidence="1">The sequence shown here is derived from an EMBL/GenBank/DDBJ whole genome shotgun (WGS) entry which is preliminary data.</text>
</comment>
<protein>
    <recommendedName>
        <fullName evidence="3">Nudix hydrolase domain-containing protein</fullName>
    </recommendedName>
</protein>
<gene>
    <name evidence="1" type="ORF">A3D34_02990</name>
</gene>